<accession>A0A3B0TQQ3</accession>
<organism evidence="1">
    <name type="scientific">hydrothermal vent metagenome</name>
    <dbReference type="NCBI Taxonomy" id="652676"/>
    <lineage>
        <taxon>unclassified sequences</taxon>
        <taxon>metagenomes</taxon>
        <taxon>ecological metagenomes</taxon>
    </lineage>
</organism>
<dbReference type="PROSITE" id="PS51257">
    <property type="entry name" value="PROKAR_LIPOPROTEIN"/>
    <property type="match status" value="1"/>
</dbReference>
<protein>
    <recommendedName>
        <fullName evidence="2">SbsA Ig-like domain-containing protein</fullName>
    </recommendedName>
</protein>
<sequence length="126" mass="14542">MKLQHLIFTLVISVIFLSCNNKTSQNTTNNIFKFKKYISYTTSGVVSVAEPIKIGLVNEVDSWIPNKEINKNILNISPKIEGELFVQNSRNILFQPSKHLKPNKEYTVTINLGKIYNNVPYEYKNY</sequence>
<reference evidence="1" key="1">
    <citation type="submission" date="2018-06" db="EMBL/GenBank/DDBJ databases">
        <authorList>
            <person name="Zhirakovskaya E."/>
        </authorList>
    </citation>
    <scope>NUCLEOTIDE SEQUENCE</scope>
</reference>
<evidence type="ECO:0008006" key="2">
    <source>
        <dbReference type="Google" id="ProtNLM"/>
    </source>
</evidence>
<name>A0A3B0TQQ3_9ZZZZ</name>
<dbReference type="EMBL" id="UOER01000025">
    <property type="protein sequence ID" value="VAW18533.1"/>
    <property type="molecule type" value="Genomic_DNA"/>
</dbReference>
<evidence type="ECO:0000313" key="1">
    <source>
        <dbReference type="EMBL" id="VAW18533.1"/>
    </source>
</evidence>
<gene>
    <name evidence="1" type="ORF">MNBD_BACTEROID04-1198</name>
</gene>
<proteinExistence type="predicted"/>
<dbReference type="Gene3D" id="2.60.40.3710">
    <property type="match status" value="1"/>
</dbReference>
<dbReference type="AlphaFoldDB" id="A0A3B0TQQ3"/>
<feature type="non-terminal residue" evidence="1">
    <location>
        <position position="126"/>
    </location>
</feature>